<evidence type="ECO:0000259" key="2">
    <source>
        <dbReference type="Pfam" id="PF22248"/>
    </source>
</evidence>
<dbReference type="EMBL" id="JBGFUD010005813">
    <property type="protein sequence ID" value="MFH4980618.1"/>
    <property type="molecule type" value="Genomic_DNA"/>
</dbReference>
<reference evidence="3 4" key="1">
    <citation type="submission" date="2024-08" db="EMBL/GenBank/DDBJ databases">
        <title>Gnathostoma spinigerum genome.</title>
        <authorList>
            <person name="Gonzalez-Bertolin B."/>
            <person name="Monzon S."/>
            <person name="Zaballos A."/>
            <person name="Jimenez P."/>
            <person name="Dekumyoy P."/>
            <person name="Varona S."/>
            <person name="Cuesta I."/>
            <person name="Sumanam S."/>
            <person name="Adisakwattana P."/>
            <person name="Gasser R.B."/>
            <person name="Hernandez-Gonzalez A."/>
            <person name="Young N.D."/>
            <person name="Perteguer M.J."/>
        </authorList>
    </citation>
    <scope>NUCLEOTIDE SEQUENCE [LARGE SCALE GENOMIC DNA]</scope>
    <source>
        <strain evidence="3">AL3</strain>
        <tissue evidence="3">Liver</tissue>
    </source>
</reference>
<name>A0ABD6EKW4_9BILA</name>
<proteinExistence type="inferred from homology"/>
<accession>A0ABD6EKW4</accession>
<dbReference type="Proteomes" id="UP001608902">
    <property type="component" value="Unassembled WGS sequence"/>
</dbReference>
<comment type="similarity">
    <text evidence="1">Belongs to the peptidase M28 family.</text>
</comment>
<evidence type="ECO:0000313" key="4">
    <source>
        <dbReference type="Proteomes" id="UP001608902"/>
    </source>
</evidence>
<gene>
    <name evidence="3" type="ORF">AB6A40_007327</name>
</gene>
<comment type="caution">
    <text evidence="3">The sequence shown here is derived from an EMBL/GenBank/DDBJ whole genome shotgun (WGS) entry which is preliminary data.</text>
</comment>
<protein>
    <recommendedName>
        <fullName evidence="2">Endoplasmic reticulum metallopeptidase 1-like C-terminal domain-containing protein</fullName>
    </recommendedName>
</protein>
<organism evidence="3 4">
    <name type="scientific">Gnathostoma spinigerum</name>
    <dbReference type="NCBI Taxonomy" id="75299"/>
    <lineage>
        <taxon>Eukaryota</taxon>
        <taxon>Metazoa</taxon>
        <taxon>Ecdysozoa</taxon>
        <taxon>Nematoda</taxon>
        <taxon>Chromadorea</taxon>
        <taxon>Rhabditida</taxon>
        <taxon>Spirurina</taxon>
        <taxon>Gnathostomatomorpha</taxon>
        <taxon>Gnathostomatoidea</taxon>
        <taxon>Gnathostomatidae</taxon>
        <taxon>Gnathostoma</taxon>
    </lineage>
</organism>
<dbReference type="AlphaFoldDB" id="A0ABD6EKW4"/>
<dbReference type="Pfam" id="PF22248">
    <property type="entry name" value="ERMP1_C"/>
    <property type="match status" value="1"/>
</dbReference>
<dbReference type="InterPro" id="IPR053973">
    <property type="entry name" value="ERMP1-like_C"/>
</dbReference>
<evidence type="ECO:0000313" key="3">
    <source>
        <dbReference type="EMBL" id="MFH4980618.1"/>
    </source>
</evidence>
<keyword evidence="4" id="KW-1185">Reference proteome</keyword>
<sequence length="265" mass="30163">MSSETNFGPYKMNTIHIFKVILQHSKRDTYPEGNGTTPYLTESGLFVQALDYRGVEDLPDNTFFSSSDSPNCSSIPDEYCRFPYYTAIHELFPPSKSRWIPLPNRPPIPNPSNVFLREKYTLSDTELRLSFVIIGGSDKMSLHLTPLHGFKLKKWSFTDIDIEKFGARNTYFVFLTYGFEHPGHRTFWLVLEQKNGSLKYGIDSPSVEISLATHYAHGPNQASDTVSQLRSLIRAKRLVPHESVGAWKWAIAPIIGVSEIVVRIF</sequence>
<evidence type="ECO:0000256" key="1">
    <source>
        <dbReference type="ARBA" id="ARBA00010918"/>
    </source>
</evidence>
<feature type="domain" description="Endoplasmic reticulum metallopeptidase 1-like C-terminal" evidence="2">
    <location>
        <begin position="20"/>
        <end position="229"/>
    </location>
</feature>